<comment type="caution">
    <text evidence="1">The sequence shown here is derived from an EMBL/GenBank/DDBJ whole genome shotgun (WGS) entry which is preliminary data.</text>
</comment>
<evidence type="ECO:0000313" key="1">
    <source>
        <dbReference type="EMBL" id="KAJ4255484.1"/>
    </source>
</evidence>
<evidence type="ECO:0000313" key="2">
    <source>
        <dbReference type="Proteomes" id="UP001152049"/>
    </source>
</evidence>
<gene>
    <name evidence="1" type="ORF">NW762_009479</name>
</gene>
<dbReference type="Proteomes" id="UP001152049">
    <property type="component" value="Unassembled WGS sequence"/>
</dbReference>
<dbReference type="AlphaFoldDB" id="A0A9W8RXD0"/>
<reference evidence="1" key="1">
    <citation type="submission" date="2022-09" db="EMBL/GenBank/DDBJ databases">
        <title>Fusarium specimens isolated from Avocado Roots.</title>
        <authorList>
            <person name="Stajich J."/>
            <person name="Roper C."/>
            <person name="Heimlech-Rivalta G."/>
        </authorList>
    </citation>
    <scope>NUCLEOTIDE SEQUENCE</scope>
    <source>
        <strain evidence="1">CF00136</strain>
    </source>
</reference>
<dbReference type="EMBL" id="JAOQAZ010000020">
    <property type="protein sequence ID" value="KAJ4255484.1"/>
    <property type="molecule type" value="Genomic_DNA"/>
</dbReference>
<proteinExistence type="predicted"/>
<organism evidence="1 2">
    <name type="scientific">Fusarium torreyae</name>
    <dbReference type="NCBI Taxonomy" id="1237075"/>
    <lineage>
        <taxon>Eukaryota</taxon>
        <taxon>Fungi</taxon>
        <taxon>Dikarya</taxon>
        <taxon>Ascomycota</taxon>
        <taxon>Pezizomycotina</taxon>
        <taxon>Sordariomycetes</taxon>
        <taxon>Hypocreomycetidae</taxon>
        <taxon>Hypocreales</taxon>
        <taxon>Nectriaceae</taxon>
        <taxon>Fusarium</taxon>
    </lineage>
</organism>
<keyword evidence="2" id="KW-1185">Reference proteome</keyword>
<protein>
    <submittedName>
        <fullName evidence="1">Uncharacterized protein</fullName>
    </submittedName>
</protein>
<accession>A0A9W8RXD0</accession>
<dbReference type="OrthoDB" id="5077589at2759"/>
<sequence>MATQTASVNDKRGLYDLAVDYAFVAVNQQRAERQSSKQLLEDFYAAIFGSWSTVEENNTYPKIPKNILKDTSKRVGVLGVACPPRVDGGSISDARRPGEPVFLGVSLKRETDCIEWMWKDKEGNFVKFEYVTLDPGLTTVDARVKAIRNYDKCQRKRISTLNIERIVCAARRRLVKWARLGSSVQLTYDPEDVAGYIVPLFLARDSCVAMDVMYKQTYSCLDHGVDESSEGNEDDD</sequence>
<name>A0A9W8RXD0_9HYPO</name>